<dbReference type="PANTHER" id="PTHR46825:SF11">
    <property type="entry name" value="PENICILLIN-BINDING PROTEIN 4"/>
    <property type="match status" value="1"/>
</dbReference>
<evidence type="ECO:0000256" key="1">
    <source>
        <dbReference type="ARBA" id="ARBA00004370"/>
    </source>
</evidence>
<dbReference type="Proteomes" id="UP000054874">
    <property type="component" value="Unassembled WGS sequence"/>
</dbReference>
<dbReference type="Pfam" id="PF00144">
    <property type="entry name" value="Beta-lactamase"/>
    <property type="match status" value="1"/>
</dbReference>
<dbReference type="InterPro" id="IPR012338">
    <property type="entry name" value="Beta-lactam/transpept-like"/>
</dbReference>
<reference evidence="5 6" key="1">
    <citation type="submission" date="2015-11" db="EMBL/GenBank/DDBJ databases">
        <title>Butyribacter intestini gen. nov., sp. nov., a butyric acid-producing bacterium of the family Lachnospiraceae isolated from the human faeces.</title>
        <authorList>
            <person name="Zou Y."/>
            <person name="Xue W."/>
            <person name="Luo G."/>
            <person name="Lv M."/>
        </authorList>
    </citation>
    <scope>NUCLEOTIDE SEQUENCE [LARGE SCALE GENOMIC DNA]</scope>
    <source>
        <strain evidence="5 6">ACET-33324</strain>
    </source>
</reference>
<name>A0A0V8QC38_9FIRM</name>
<comment type="caution">
    <text evidence="5">The sequence shown here is derived from an EMBL/GenBank/DDBJ whole genome shotgun (WGS) entry which is preliminary data.</text>
</comment>
<sequence>MKKRFLKTSLCLILSAVLAISPTVSTAQAAQTTSTAKTQAVASDTLKASAEKMAAAITSVYGATSIQYALIADGEILLSGQAGYNNVAKKTVPTSNTKYGIGSISKIFTTLAVLKLVEQGKVGLDTPVVSYVTDFKMADSRYKDITVRMLLNHSSGLMGSTLDNSILLGQADSYAHDHFLEILSTQRLKAAPGAFSVYCNDGFTLAELLVERVSGQSFSSFISSYFTNPLGMTNTKTPADSFKTSSLAGIYSGKTKLPYESLNAIGAGGIYSTAEDLCRLSTIITSSTDLLSQELIDSMEKEEYKNGRWSPEHDSALSYGLGWDSVNTWPFTQYNIKALVKGGDTLNYHGSLIVLPEKNMAVAVLSSGASSAIDQIMGQSLLLEALKENGKIQEILPDKSFTAPVKTAIPDELLKYEGYYGNYSAPFKIAMEKEGTLTLTVNGTPQKFIYGGDNKFFSPDGSTSISFIEDTGNTYFYVSMYQKVPLLGQIAMSVYQGQKLTAKELDATTAKAWEKYLNKDYFVVSERYNSALYTSGLLKKRLKLSEELPNYIDSDEITDSYTLSAVVQIPGMYGRDLSDVKMTTQNKTVYLTSGAMKAISEDAVKNLSTKKSFSVTIPKTEFAKYYKISSKSANKTINVTLPKKASFAVYDKAGKLTFSSLLTGKTTAKLPKGGYIVFVGNIKATFKVAYK</sequence>
<feature type="chain" id="PRO_5006894184" description="Beta-lactamase-related domain-containing protein" evidence="3">
    <location>
        <begin position="30"/>
        <end position="691"/>
    </location>
</feature>
<protein>
    <recommendedName>
        <fullName evidence="4">Beta-lactamase-related domain-containing protein</fullName>
    </recommendedName>
</protein>
<comment type="subcellular location">
    <subcellularLocation>
        <location evidence="1">Membrane</location>
    </subcellularLocation>
</comment>
<dbReference type="Gene3D" id="3.40.710.10">
    <property type="entry name" value="DD-peptidase/beta-lactamase superfamily"/>
    <property type="match status" value="1"/>
</dbReference>
<dbReference type="EMBL" id="LNAM01000184">
    <property type="protein sequence ID" value="KSV58157.1"/>
    <property type="molecule type" value="Genomic_DNA"/>
</dbReference>
<dbReference type="GO" id="GO:0016020">
    <property type="term" value="C:membrane"/>
    <property type="evidence" value="ECO:0007669"/>
    <property type="project" value="UniProtKB-SubCell"/>
</dbReference>
<feature type="domain" description="Beta-lactamase-related" evidence="4">
    <location>
        <begin position="61"/>
        <end position="371"/>
    </location>
</feature>
<dbReference type="RefSeq" id="WP_058353606.1">
    <property type="nucleotide sequence ID" value="NZ_CABMMD010000184.1"/>
</dbReference>
<dbReference type="InterPro" id="IPR050491">
    <property type="entry name" value="AmpC-like"/>
</dbReference>
<dbReference type="STRING" id="290052.ASU35_14060"/>
<keyword evidence="2" id="KW-0472">Membrane</keyword>
<evidence type="ECO:0000313" key="5">
    <source>
        <dbReference type="EMBL" id="KSV58157.1"/>
    </source>
</evidence>
<dbReference type="InterPro" id="IPR001466">
    <property type="entry name" value="Beta-lactam-related"/>
</dbReference>
<keyword evidence="6" id="KW-1185">Reference proteome</keyword>
<evidence type="ECO:0000256" key="2">
    <source>
        <dbReference type="ARBA" id="ARBA00023136"/>
    </source>
</evidence>
<dbReference type="SUPFAM" id="SSF56601">
    <property type="entry name" value="beta-lactamase/transpeptidase-like"/>
    <property type="match status" value="1"/>
</dbReference>
<evidence type="ECO:0000256" key="3">
    <source>
        <dbReference type="SAM" id="SignalP"/>
    </source>
</evidence>
<gene>
    <name evidence="5" type="ORF">ASU35_14060</name>
</gene>
<dbReference type="AlphaFoldDB" id="A0A0V8QC38"/>
<keyword evidence="3" id="KW-0732">Signal</keyword>
<dbReference type="OrthoDB" id="9797709at2"/>
<feature type="signal peptide" evidence="3">
    <location>
        <begin position="1"/>
        <end position="29"/>
    </location>
</feature>
<dbReference type="PANTHER" id="PTHR46825">
    <property type="entry name" value="D-ALANYL-D-ALANINE-CARBOXYPEPTIDASE/ENDOPEPTIDASE AMPH"/>
    <property type="match status" value="1"/>
</dbReference>
<evidence type="ECO:0000259" key="4">
    <source>
        <dbReference type="Pfam" id="PF00144"/>
    </source>
</evidence>
<organism evidence="5 6">
    <name type="scientific">Acetivibrio ethanolgignens</name>
    <dbReference type="NCBI Taxonomy" id="290052"/>
    <lineage>
        <taxon>Bacteria</taxon>
        <taxon>Bacillati</taxon>
        <taxon>Bacillota</taxon>
        <taxon>Clostridia</taxon>
        <taxon>Eubacteriales</taxon>
        <taxon>Oscillospiraceae</taxon>
        <taxon>Acetivibrio</taxon>
    </lineage>
</organism>
<proteinExistence type="predicted"/>
<accession>A0A0V8QC38</accession>
<evidence type="ECO:0000313" key="6">
    <source>
        <dbReference type="Proteomes" id="UP000054874"/>
    </source>
</evidence>